<evidence type="ECO:0000313" key="2">
    <source>
        <dbReference type="EMBL" id="KAF2004537.1"/>
    </source>
</evidence>
<name>A0A6A5WSI9_9PLEO</name>
<protein>
    <submittedName>
        <fullName evidence="2">Uncharacterized protein</fullName>
    </submittedName>
</protein>
<dbReference type="AlphaFoldDB" id="A0A6A5WSI9"/>
<gene>
    <name evidence="2" type="ORF">P154DRAFT_587287</name>
</gene>
<dbReference type="OrthoDB" id="4121058at2759"/>
<feature type="compositionally biased region" description="Low complexity" evidence="1">
    <location>
        <begin position="122"/>
        <end position="135"/>
    </location>
</feature>
<keyword evidence="3" id="KW-1185">Reference proteome</keyword>
<dbReference type="Proteomes" id="UP000799779">
    <property type="component" value="Unassembled WGS sequence"/>
</dbReference>
<dbReference type="EMBL" id="ML977567">
    <property type="protein sequence ID" value="KAF2004537.1"/>
    <property type="molecule type" value="Genomic_DNA"/>
</dbReference>
<accession>A0A6A5WSI9</accession>
<proteinExistence type="predicted"/>
<sequence length="337" mass="37852">MKVGHWYTAQIPHYGLQCTKDKNIAKVRLLNALNQGTLAVPAWIRELEADMKKDWESENKKIKKEMGKQKPKPTPSERSGSGVYAGHGANAKHELQGPHGPYGDNFTVNLSVSSSRSPTSGQYSPSQPSNQQQTPKGKRVRGYDDGFLLSPVTQIPQSRTPKRSRVKQDIDNTPPPRFKPDTTGYDQDSSDNYTFSGSYSITCPTATQNFPSVNPNSLQLTLYLDNHRSCWWASFSWGAWDFIVKMRPGPSFATLDQLCTLGWRFKDWDTGELKLGRGCTGQMTFYRNKTVYGSLSDIPGVGLLEFWGHRIGSDETGATGEEFQLDWERLPREAYGR</sequence>
<evidence type="ECO:0000313" key="3">
    <source>
        <dbReference type="Proteomes" id="UP000799779"/>
    </source>
</evidence>
<feature type="region of interest" description="Disordered" evidence="1">
    <location>
        <begin position="61"/>
        <end position="189"/>
    </location>
</feature>
<evidence type="ECO:0000256" key="1">
    <source>
        <dbReference type="SAM" id="MobiDB-lite"/>
    </source>
</evidence>
<feature type="compositionally biased region" description="Polar residues" evidence="1">
    <location>
        <begin position="106"/>
        <end position="121"/>
    </location>
</feature>
<reference evidence="2" key="1">
    <citation type="journal article" date="2020" name="Stud. Mycol.">
        <title>101 Dothideomycetes genomes: a test case for predicting lifestyles and emergence of pathogens.</title>
        <authorList>
            <person name="Haridas S."/>
            <person name="Albert R."/>
            <person name="Binder M."/>
            <person name="Bloem J."/>
            <person name="Labutti K."/>
            <person name="Salamov A."/>
            <person name="Andreopoulos B."/>
            <person name="Baker S."/>
            <person name="Barry K."/>
            <person name="Bills G."/>
            <person name="Bluhm B."/>
            <person name="Cannon C."/>
            <person name="Castanera R."/>
            <person name="Culley D."/>
            <person name="Daum C."/>
            <person name="Ezra D."/>
            <person name="Gonzalez J."/>
            <person name="Henrissat B."/>
            <person name="Kuo A."/>
            <person name="Liang C."/>
            <person name="Lipzen A."/>
            <person name="Lutzoni F."/>
            <person name="Magnuson J."/>
            <person name="Mondo S."/>
            <person name="Nolan M."/>
            <person name="Ohm R."/>
            <person name="Pangilinan J."/>
            <person name="Park H.-J."/>
            <person name="Ramirez L."/>
            <person name="Alfaro M."/>
            <person name="Sun H."/>
            <person name="Tritt A."/>
            <person name="Yoshinaga Y."/>
            <person name="Zwiers L.-H."/>
            <person name="Turgeon B."/>
            <person name="Goodwin S."/>
            <person name="Spatafora J."/>
            <person name="Crous P."/>
            <person name="Grigoriev I."/>
        </authorList>
    </citation>
    <scope>NUCLEOTIDE SEQUENCE</scope>
    <source>
        <strain evidence="2">CBS 123094</strain>
    </source>
</reference>
<organism evidence="2 3">
    <name type="scientific">Amniculicola lignicola CBS 123094</name>
    <dbReference type="NCBI Taxonomy" id="1392246"/>
    <lineage>
        <taxon>Eukaryota</taxon>
        <taxon>Fungi</taxon>
        <taxon>Dikarya</taxon>
        <taxon>Ascomycota</taxon>
        <taxon>Pezizomycotina</taxon>
        <taxon>Dothideomycetes</taxon>
        <taxon>Pleosporomycetidae</taxon>
        <taxon>Pleosporales</taxon>
        <taxon>Amniculicolaceae</taxon>
        <taxon>Amniculicola</taxon>
    </lineage>
</organism>